<keyword evidence="2" id="KW-0012">Acyltransferase</keyword>
<proteinExistence type="predicted"/>
<dbReference type="Pfam" id="PF13562">
    <property type="entry name" value="NTP_transf_4"/>
    <property type="match status" value="1"/>
</dbReference>
<evidence type="ECO:0000313" key="4">
    <source>
        <dbReference type="Proteomes" id="UP001304671"/>
    </source>
</evidence>
<dbReference type="InterPro" id="IPR023917">
    <property type="entry name" value="Bifunctiontional_GlmU_bac-type"/>
</dbReference>
<name>A0ABU5QI60_9BACT</name>
<evidence type="ECO:0000256" key="1">
    <source>
        <dbReference type="ARBA" id="ARBA00022679"/>
    </source>
</evidence>
<dbReference type="Proteomes" id="UP001304671">
    <property type="component" value="Unassembled WGS sequence"/>
</dbReference>
<dbReference type="EMBL" id="JAYFUL010000002">
    <property type="protein sequence ID" value="MEA5256640.1"/>
    <property type="molecule type" value="Genomic_DNA"/>
</dbReference>
<keyword evidence="1" id="KW-0808">Transferase</keyword>
<sequence>MNFILFDEIQIRQSLLPLTFTRPVSEIRIGIQTISQKWQDFLGSDVSFYTQDYLQAKYPLVLADDNVFINGAVCPTALLTEAILGLAPATALVQGELILAYRSKAVTDVFDDTVAFEGELRIIRQAIDIYTHNGEQIMSDFQRITKNRTSQPINDRFTAFYNESQIFIEEGVELKAVVLDASNGPIYLGKGVNIQAGALIQGPFAICEDSVINMGAKMRRNTTIGPFSKVGGEISNSVIFGNSNKGHEGFMGNSVIGEWCNWGADTNNSNLKNDYSKVELWSYVTNRYENTGSQFVGLIMADHSKCGINTMFNTGTVVGVNCNIFGADFQPKHIPSFSWSNGNGTFKTYHLRKANQVARAVLERRGKAFDGIEEQILKAVFEQTSV</sequence>
<dbReference type="PANTHER" id="PTHR43584">
    <property type="entry name" value="NUCLEOTIDYL TRANSFERASE"/>
    <property type="match status" value="1"/>
</dbReference>
<evidence type="ECO:0000313" key="3">
    <source>
        <dbReference type="EMBL" id="MEA5256640.1"/>
    </source>
</evidence>
<dbReference type="SUPFAM" id="SSF51161">
    <property type="entry name" value="Trimeric LpxA-like enzymes"/>
    <property type="match status" value="1"/>
</dbReference>
<accession>A0ABU5QI60</accession>
<keyword evidence="4" id="KW-1185">Reference proteome</keyword>
<comment type="caution">
    <text evidence="3">The sequence shown here is derived from an EMBL/GenBank/DDBJ whole genome shotgun (WGS) entry which is preliminary data.</text>
</comment>
<gene>
    <name evidence="3" type="ORF">VB264_02520</name>
</gene>
<reference evidence="3 4" key="1">
    <citation type="submission" date="2023-12" db="EMBL/GenBank/DDBJ databases">
        <title>Novel species of the genus Arcicella isolated from rivers.</title>
        <authorList>
            <person name="Lu H."/>
        </authorList>
    </citation>
    <scope>NUCLEOTIDE SEQUENCE [LARGE SCALE GENOMIC DNA]</scope>
    <source>
        <strain evidence="3 4">LMG 21963</strain>
    </source>
</reference>
<protein>
    <submittedName>
        <fullName evidence="3">GlmU family protein</fullName>
    </submittedName>
</protein>
<dbReference type="RefSeq" id="WP_323246479.1">
    <property type="nucleotide sequence ID" value="NZ_JAYFUL010000002.1"/>
</dbReference>
<dbReference type="NCBIfam" id="TIGR03991">
    <property type="entry name" value="alt_bact_glmU"/>
    <property type="match status" value="1"/>
</dbReference>
<organism evidence="3 4">
    <name type="scientific">Arcicella aquatica</name>
    <dbReference type="NCBI Taxonomy" id="217141"/>
    <lineage>
        <taxon>Bacteria</taxon>
        <taxon>Pseudomonadati</taxon>
        <taxon>Bacteroidota</taxon>
        <taxon>Cytophagia</taxon>
        <taxon>Cytophagales</taxon>
        <taxon>Flectobacillaceae</taxon>
        <taxon>Arcicella</taxon>
    </lineage>
</organism>
<dbReference type="InterPro" id="IPR050065">
    <property type="entry name" value="GlmU-like"/>
</dbReference>
<dbReference type="InterPro" id="IPR011004">
    <property type="entry name" value="Trimer_LpxA-like_sf"/>
</dbReference>
<dbReference type="Gene3D" id="2.160.10.10">
    <property type="entry name" value="Hexapeptide repeat proteins"/>
    <property type="match status" value="1"/>
</dbReference>
<evidence type="ECO:0000256" key="2">
    <source>
        <dbReference type="ARBA" id="ARBA00023315"/>
    </source>
</evidence>